<reference evidence="11" key="1">
    <citation type="journal article" date="2023" name="Mol. Biol. Evol.">
        <title>Third-Generation Sequencing Reveals the Adaptive Role of the Epigenome in Three Deep-Sea Polychaetes.</title>
        <authorList>
            <person name="Perez M."/>
            <person name="Aroh O."/>
            <person name="Sun Y."/>
            <person name="Lan Y."/>
            <person name="Juniper S.K."/>
            <person name="Young C.R."/>
            <person name="Angers B."/>
            <person name="Qian P.Y."/>
        </authorList>
    </citation>
    <scope>NUCLEOTIDE SEQUENCE</scope>
    <source>
        <strain evidence="11">R07B-5</strain>
    </source>
</reference>
<evidence type="ECO:0000313" key="12">
    <source>
        <dbReference type="Proteomes" id="UP001209878"/>
    </source>
</evidence>
<keyword evidence="12" id="KW-1185">Reference proteome</keyword>
<evidence type="ECO:0000256" key="3">
    <source>
        <dbReference type="ARBA" id="ARBA00022737"/>
    </source>
</evidence>
<name>A0AAD9KRF4_RIDPI</name>
<keyword evidence="2" id="KW-0479">Metal-binding</keyword>
<evidence type="ECO:0000256" key="6">
    <source>
        <dbReference type="ARBA" id="ARBA00023125"/>
    </source>
</evidence>
<dbReference type="GO" id="GO:0000981">
    <property type="term" value="F:DNA-binding transcription factor activity, RNA polymerase II-specific"/>
    <property type="evidence" value="ECO:0007669"/>
    <property type="project" value="TreeGrafter"/>
</dbReference>
<comment type="subcellular location">
    <subcellularLocation>
        <location evidence="1">Nucleus</location>
    </subcellularLocation>
</comment>
<evidence type="ECO:0000256" key="1">
    <source>
        <dbReference type="ARBA" id="ARBA00004123"/>
    </source>
</evidence>
<evidence type="ECO:0000256" key="7">
    <source>
        <dbReference type="ARBA" id="ARBA00023242"/>
    </source>
</evidence>
<evidence type="ECO:0000256" key="9">
    <source>
        <dbReference type="SAM" id="MobiDB-lite"/>
    </source>
</evidence>
<keyword evidence="5" id="KW-0862">Zinc</keyword>
<feature type="domain" description="C2H2-type" evidence="10">
    <location>
        <begin position="242"/>
        <end position="269"/>
    </location>
</feature>
<feature type="domain" description="C2H2-type" evidence="10">
    <location>
        <begin position="179"/>
        <end position="214"/>
    </location>
</feature>
<dbReference type="GO" id="GO:0043565">
    <property type="term" value="F:sequence-specific DNA binding"/>
    <property type="evidence" value="ECO:0007669"/>
    <property type="project" value="TreeGrafter"/>
</dbReference>
<feature type="domain" description="C2H2-type" evidence="10">
    <location>
        <begin position="548"/>
        <end position="575"/>
    </location>
</feature>
<evidence type="ECO:0000256" key="5">
    <source>
        <dbReference type="ARBA" id="ARBA00022833"/>
    </source>
</evidence>
<dbReference type="FunFam" id="3.30.160.60:FF:001450">
    <property type="entry name" value="zinc finger protein 774"/>
    <property type="match status" value="1"/>
</dbReference>
<keyword evidence="7" id="KW-0539">Nucleus</keyword>
<keyword evidence="4 8" id="KW-0863">Zinc-finger</keyword>
<organism evidence="11 12">
    <name type="scientific">Ridgeia piscesae</name>
    <name type="common">Tubeworm</name>
    <dbReference type="NCBI Taxonomy" id="27915"/>
    <lineage>
        <taxon>Eukaryota</taxon>
        <taxon>Metazoa</taxon>
        <taxon>Spiralia</taxon>
        <taxon>Lophotrochozoa</taxon>
        <taxon>Annelida</taxon>
        <taxon>Polychaeta</taxon>
        <taxon>Sedentaria</taxon>
        <taxon>Canalipalpata</taxon>
        <taxon>Sabellida</taxon>
        <taxon>Siboglinidae</taxon>
        <taxon>Ridgeia</taxon>
    </lineage>
</organism>
<sequence>MSLDNIDLLPMDADTDQTNHDTLLSLDGEAILSSHQSMVETSEEQLRAVLSGADFNSPVASAGDTDTVDVNGTAEPEALDETGSGDENERSAASDVKATAGIVETDTGVQKDTMSEQDEMARAVESGDAIVDVADRVYVCRLCNPEKHFRKWQHLRRHLKGHRDDSAGTATSGSERGVFACTYCGKKFEKENYLQRHIVGHTEGAHCVHCGKRYARKESLRKHVCNAAALSVKSETTQEGLLHCEFCGAGFTSEFYLARHMAAHTGEHSCVKCKRAFSRKESLLYHMTQCAPEQLKRDGVDVYPCNLCNKVFTRQVSLHNHMKFHDGRFKCITCHRAFASQFSLDRHACSGEAPQDGNVFTCKECGKTFARDLYLQRHMAIHTGLFTCVICGRRYCRKEELMKHMLECSAGIQVETSGEIKCSVCGDLFTDAHTYRLHYMQHTHPYKCSQCGRMFLRKTNMDAHRCDPWDGAAVQCEICHKMFRHPKYLARHRIVHEEPKYTCAKCKKRFHRVDYYNDHMCVTETGERARIKRIAGEGEVIIRSQDPLICATCGKSYISTSNLNKHLKTHGEKREACDMCGKRFHLKVALVEHRRSVHTDLLRHQCPYCSKLMKCKNSLYGHIAQFHSDTVRTYSCQQCGKTFRQKGNLKKHVLTHSNAKTYKCRYDVPDGGGRCTAAYKYPEQLRRHELWHRHGHRYVCELCPSKKFVMEFELRKHVSVFHGGIVYVCEYCNTDCHHFHTMKRHLQRRHSDIAAWQTDTVAYIKRLATRTKNLPTTATTAAVEQSEQVLLPNQLLMTSDGQAVGTNGPGTEAPLIVAEVQDVQQDGTVNATQTVIIQTGSGEQYEVTADGLVSQQIAEALQSISARGVATGGTMDVINQDGQTLLTIGEVLDGAGGGQHMSMVLDEAGGLENQGYIIVPMFNLETVDASSS</sequence>
<dbReference type="FunFam" id="3.30.160.60:FF:000100">
    <property type="entry name" value="Zinc finger 45-like"/>
    <property type="match status" value="1"/>
</dbReference>
<keyword evidence="3" id="KW-0677">Repeat</keyword>
<dbReference type="PROSITE" id="PS00028">
    <property type="entry name" value="ZINC_FINGER_C2H2_1"/>
    <property type="match status" value="9"/>
</dbReference>
<feature type="domain" description="C2H2-type" evidence="10">
    <location>
        <begin position="501"/>
        <end position="529"/>
    </location>
</feature>
<evidence type="ECO:0000256" key="8">
    <source>
        <dbReference type="PROSITE-ProRule" id="PRU00042"/>
    </source>
</evidence>
<evidence type="ECO:0000313" key="11">
    <source>
        <dbReference type="EMBL" id="KAK2176131.1"/>
    </source>
</evidence>
<proteinExistence type="predicted"/>
<dbReference type="Pfam" id="PF13912">
    <property type="entry name" value="zf-C2H2_6"/>
    <property type="match status" value="1"/>
</dbReference>
<dbReference type="Gene3D" id="3.30.160.60">
    <property type="entry name" value="Classic Zinc Finger"/>
    <property type="match status" value="10"/>
</dbReference>
<feature type="domain" description="C2H2-type" evidence="10">
    <location>
        <begin position="446"/>
        <end position="465"/>
    </location>
</feature>
<dbReference type="PANTHER" id="PTHR24408:SF58">
    <property type="entry name" value="TRANSCRIPTION FACTOR (TFIIIA), PUTATIVE (AFU_ORTHOLOGUE AFUA_1G05150)-RELATED"/>
    <property type="match status" value="1"/>
</dbReference>
<evidence type="ECO:0000256" key="4">
    <source>
        <dbReference type="ARBA" id="ARBA00022771"/>
    </source>
</evidence>
<dbReference type="Proteomes" id="UP001209878">
    <property type="component" value="Unassembled WGS sequence"/>
</dbReference>
<gene>
    <name evidence="11" type="ORF">NP493_681g01081</name>
</gene>
<dbReference type="PROSITE" id="PS50157">
    <property type="entry name" value="ZINC_FINGER_C2H2_2"/>
    <property type="match status" value="11"/>
</dbReference>
<feature type="domain" description="C2H2-type" evidence="10">
    <location>
        <begin position="634"/>
        <end position="661"/>
    </location>
</feature>
<comment type="caution">
    <text evidence="11">The sequence shown here is derived from an EMBL/GenBank/DDBJ whole genome shotgun (WGS) entry which is preliminary data.</text>
</comment>
<feature type="domain" description="C2H2-type" evidence="10">
    <location>
        <begin position="303"/>
        <end position="330"/>
    </location>
</feature>
<dbReference type="SMART" id="SM00355">
    <property type="entry name" value="ZnF_C2H2"/>
    <property type="match status" value="19"/>
</dbReference>
<keyword evidence="6" id="KW-0238">DNA-binding</keyword>
<feature type="region of interest" description="Disordered" evidence="9">
    <location>
        <begin position="57"/>
        <end position="99"/>
    </location>
</feature>
<dbReference type="AlphaFoldDB" id="A0AAD9KRF4"/>
<dbReference type="Pfam" id="PF00096">
    <property type="entry name" value="zf-C2H2"/>
    <property type="match status" value="7"/>
</dbReference>
<accession>A0AAD9KRF4</accession>
<dbReference type="InterPro" id="IPR013087">
    <property type="entry name" value="Znf_C2H2_type"/>
</dbReference>
<dbReference type="SUPFAM" id="SSF57667">
    <property type="entry name" value="beta-beta-alpha zinc fingers"/>
    <property type="match status" value="9"/>
</dbReference>
<feature type="domain" description="C2H2-type" evidence="10">
    <location>
        <begin position="360"/>
        <end position="387"/>
    </location>
</feature>
<protein>
    <recommendedName>
        <fullName evidence="10">C2H2-type domain-containing protein</fullName>
    </recommendedName>
</protein>
<dbReference type="GO" id="GO:0005634">
    <property type="term" value="C:nucleus"/>
    <property type="evidence" value="ECO:0007669"/>
    <property type="project" value="UniProtKB-SubCell"/>
</dbReference>
<dbReference type="EMBL" id="JAODUO010000681">
    <property type="protein sequence ID" value="KAK2176131.1"/>
    <property type="molecule type" value="Genomic_DNA"/>
</dbReference>
<dbReference type="PANTHER" id="PTHR24408">
    <property type="entry name" value="ZINC FINGER PROTEIN"/>
    <property type="match status" value="1"/>
</dbReference>
<dbReference type="InterPro" id="IPR036236">
    <property type="entry name" value="Znf_C2H2_sf"/>
</dbReference>
<feature type="domain" description="C2H2-type" evidence="10">
    <location>
        <begin position="474"/>
        <end position="501"/>
    </location>
</feature>
<evidence type="ECO:0000259" key="10">
    <source>
        <dbReference type="PROSITE" id="PS50157"/>
    </source>
</evidence>
<feature type="compositionally biased region" description="Acidic residues" evidence="9">
    <location>
        <begin position="77"/>
        <end position="86"/>
    </location>
</feature>
<dbReference type="GO" id="GO:0008270">
    <property type="term" value="F:zinc ion binding"/>
    <property type="evidence" value="ECO:0007669"/>
    <property type="project" value="UniProtKB-KW"/>
</dbReference>
<feature type="domain" description="C2H2-type" evidence="10">
    <location>
        <begin position="420"/>
        <end position="447"/>
    </location>
</feature>
<evidence type="ECO:0000256" key="2">
    <source>
        <dbReference type="ARBA" id="ARBA00022723"/>
    </source>
</evidence>
<feature type="domain" description="C2H2-type" evidence="10">
    <location>
        <begin position="575"/>
        <end position="599"/>
    </location>
</feature>